<comment type="caution">
    <text evidence="1">The sequence shown here is derived from an EMBL/GenBank/DDBJ whole genome shotgun (WGS) entry which is preliminary data.</text>
</comment>
<proteinExistence type="predicted"/>
<accession>A0AA38NW79</accession>
<evidence type="ECO:0000313" key="1">
    <source>
        <dbReference type="EMBL" id="KAJ3831742.1"/>
    </source>
</evidence>
<dbReference type="EMBL" id="MU807259">
    <property type="protein sequence ID" value="KAJ3831742.1"/>
    <property type="molecule type" value="Genomic_DNA"/>
</dbReference>
<protein>
    <submittedName>
        <fullName evidence="1">Uncharacterized protein</fullName>
    </submittedName>
</protein>
<dbReference type="Proteomes" id="UP001163846">
    <property type="component" value="Unassembled WGS sequence"/>
</dbReference>
<organism evidence="1 2">
    <name type="scientific">Lentinula raphanica</name>
    <dbReference type="NCBI Taxonomy" id="153919"/>
    <lineage>
        <taxon>Eukaryota</taxon>
        <taxon>Fungi</taxon>
        <taxon>Dikarya</taxon>
        <taxon>Basidiomycota</taxon>
        <taxon>Agaricomycotina</taxon>
        <taxon>Agaricomycetes</taxon>
        <taxon>Agaricomycetidae</taxon>
        <taxon>Agaricales</taxon>
        <taxon>Marasmiineae</taxon>
        <taxon>Omphalotaceae</taxon>
        <taxon>Lentinula</taxon>
    </lineage>
</organism>
<keyword evidence="2" id="KW-1185">Reference proteome</keyword>
<evidence type="ECO:0000313" key="2">
    <source>
        <dbReference type="Proteomes" id="UP001163846"/>
    </source>
</evidence>
<gene>
    <name evidence="1" type="ORF">F5878DRAFT_501183</name>
</gene>
<name>A0AA38NW79_9AGAR</name>
<sequence>MGFWSPDTNEGFTAKVDQESPMAHLIFYWEALTVLAAVEWTASLPNKKGSRERPLRLTVRSDSSNSVDIFNSLSALPLYNTILVRTVDILMEHHIDLRVIHIPGSDNTIADALSRSDFELARALQPGLDIQPFQPPR</sequence>
<feature type="non-terminal residue" evidence="1">
    <location>
        <position position="137"/>
    </location>
</feature>
<reference evidence="1" key="1">
    <citation type="submission" date="2022-08" db="EMBL/GenBank/DDBJ databases">
        <authorList>
            <consortium name="DOE Joint Genome Institute"/>
            <person name="Min B."/>
            <person name="Riley R."/>
            <person name="Sierra-Patev S."/>
            <person name="Naranjo-Ortiz M."/>
            <person name="Looney B."/>
            <person name="Konkel Z."/>
            <person name="Slot J.C."/>
            <person name="Sakamoto Y."/>
            <person name="Steenwyk J.L."/>
            <person name="Rokas A."/>
            <person name="Carro J."/>
            <person name="Camarero S."/>
            <person name="Ferreira P."/>
            <person name="Molpeceres G."/>
            <person name="Ruiz-Duenas F.J."/>
            <person name="Serrano A."/>
            <person name="Henrissat B."/>
            <person name="Drula E."/>
            <person name="Hughes K.W."/>
            <person name="Mata J.L."/>
            <person name="Ishikawa N.K."/>
            <person name="Vargas-Isla R."/>
            <person name="Ushijima S."/>
            <person name="Smith C.A."/>
            <person name="Ahrendt S."/>
            <person name="Andreopoulos W."/>
            <person name="He G."/>
            <person name="Labutti K."/>
            <person name="Lipzen A."/>
            <person name="Ng V."/>
            <person name="Sandor L."/>
            <person name="Barry K."/>
            <person name="Martinez A.T."/>
            <person name="Xiao Y."/>
            <person name="Gibbons J.G."/>
            <person name="Terashima K."/>
            <person name="Hibbett D.S."/>
            <person name="Grigoriev I.V."/>
        </authorList>
    </citation>
    <scope>NUCLEOTIDE SEQUENCE</scope>
    <source>
        <strain evidence="1">TFB9207</strain>
    </source>
</reference>
<dbReference type="CDD" id="cd06222">
    <property type="entry name" value="RNase_H_like"/>
    <property type="match status" value="1"/>
</dbReference>
<dbReference type="InterPro" id="IPR044730">
    <property type="entry name" value="RNase_H-like_dom_plant"/>
</dbReference>
<dbReference type="AlphaFoldDB" id="A0AA38NW79"/>